<dbReference type="EMBL" id="JAUSRG010000019">
    <property type="protein sequence ID" value="MDP9907255.1"/>
    <property type="molecule type" value="Genomic_DNA"/>
</dbReference>
<evidence type="ECO:0000313" key="3">
    <source>
        <dbReference type="Proteomes" id="UP001230951"/>
    </source>
</evidence>
<comment type="caution">
    <text evidence="1">The sequence shown here is derived from an EMBL/GenBank/DDBJ whole genome shotgun (WGS) entry which is preliminary data.</text>
</comment>
<evidence type="ECO:0000313" key="2">
    <source>
        <dbReference type="EMBL" id="MDQ0182725.1"/>
    </source>
</evidence>
<dbReference type="Proteomes" id="UP001242995">
    <property type="component" value="Unassembled WGS sequence"/>
</dbReference>
<dbReference type="AlphaFoldDB" id="A0AAW8DLR8"/>
<dbReference type="Proteomes" id="UP001230951">
    <property type="component" value="Unassembled WGS sequence"/>
</dbReference>
<sequence>MEFVNYVALEKDSRRILAISELRKPAQNSKRFNGTLIVLHPHEQDDCELLRELVDNDGVARLFVVVWSPADMVRIWLDGMGARNLDTGSAHEAPDAVQLEAATCMVGEQYNGLSTGNGKAAVVRLIRAFTDGGYPLEKAPWLKAFFAAGGEFRHAESIGKLISEMKKGTKHRVQQRYRPEILSILRERAAAALADLPG</sequence>
<dbReference type="RefSeq" id="WP_284988833.1">
    <property type="nucleotide sequence ID" value="NZ_JAUSRG010000019.1"/>
</dbReference>
<evidence type="ECO:0000313" key="4">
    <source>
        <dbReference type="Proteomes" id="UP001242995"/>
    </source>
</evidence>
<proteinExistence type="predicted"/>
<organism evidence="1 4">
    <name type="scientific">Arthrobacter bambusae</name>
    <dbReference type="NCBI Taxonomy" id="1338426"/>
    <lineage>
        <taxon>Bacteria</taxon>
        <taxon>Bacillati</taxon>
        <taxon>Actinomycetota</taxon>
        <taxon>Actinomycetes</taxon>
        <taxon>Micrococcales</taxon>
        <taxon>Micrococcaceae</taxon>
        <taxon>Arthrobacter</taxon>
    </lineage>
</organism>
<accession>A0AAW8DLR8</accession>
<reference evidence="1 3" key="1">
    <citation type="submission" date="2023-07" db="EMBL/GenBank/DDBJ databases">
        <title>Sorghum-associated microbial communities from plants grown in Nebraska, USA.</title>
        <authorList>
            <person name="Schachtman D."/>
        </authorList>
    </citation>
    <scope>NUCLEOTIDE SEQUENCE</scope>
    <source>
        <strain evidence="1">DS1006</strain>
        <strain evidence="2 3">DS1016</strain>
    </source>
</reference>
<gene>
    <name evidence="1" type="ORF">J2S90_004246</name>
    <name evidence="2" type="ORF">J2S93_004181</name>
</gene>
<protein>
    <submittedName>
        <fullName evidence="1">Uncharacterized protein</fullName>
    </submittedName>
</protein>
<dbReference type="EMBL" id="JAUSTF010000015">
    <property type="protein sequence ID" value="MDQ0182725.1"/>
    <property type="molecule type" value="Genomic_DNA"/>
</dbReference>
<evidence type="ECO:0000313" key="1">
    <source>
        <dbReference type="EMBL" id="MDP9907255.1"/>
    </source>
</evidence>
<name>A0AAW8DLR8_9MICC</name>
<keyword evidence="3" id="KW-1185">Reference proteome</keyword>